<dbReference type="SUPFAM" id="SSF57424">
    <property type="entry name" value="LDL receptor-like module"/>
    <property type="match status" value="1"/>
</dbReference>
<name>A0A0D6MDA0_9BILA</name>
<comment type="caution">
    <text evidence="2">Lacks conserved residue(s) required for the propagation of feature annotation.</text>
</comment>
<feature type="region of interest" description="Disordered" evidence="3">
    <location>
        <begin position="48"/>
        <end position="102"/>
    </location>
</feature>
<sequence>MRWLCVLSLVGGLVAGVVTVQAASCPAHTFTCDDGSCIPEDWVGDGEADCDDRSDEVGHTTASTNRTKEEDPFDEIVTLPTRNQLRSSKERHSSTDSPKDCPYEHQLRVDECAEPILLFLHDVNAIYFENSSLLADKETHNEGCSEAALEMLDPILEESQQITTSLRCRAVGDVPAQEMAKIEKGCDLMQEYTICTQGASAACNPDEGVQAWREVEMYTCQLLIPAVREHHQCFGKTRSPSCVVKHNEGCSEAALEMLDPILEESQQITTSLRCRAVGDVPAQEMGSTAEAADEQTTPTVIATTATRRTPSLVTLPSSTRRTIGPVVQETLAAHEESTTIEMPAENIGRELKINMSDAINSMYYIYDVCSSDYSKSPFAAIAAKMCTKQDDIAKHSDCYQNTLEKQKCAVREAKTECEALEAFNSNLDCAIVTMNDVCEVDAQNSVIELQEAVNDIIIERKCFEQREKAAAPKEATDPDEFHLDTKMVHCTDEQENGALACLVELLEINKQLAQFQNLNFLLEIASDNSSVVTNICELYGKYEKCLHASVFKDNKRCAFASPLNTLARIGLAPICSIDSKPLLSSHRDCLAKLAAQTGEGANCQSGLSGLGNTVNVMLQGIHGEALLCKSFYLIRDTFTCGEKAVEQQCDAKALEDLGTLKKQASAKITGPLSMKIDISIGTSSIKIHAERREEKKPDAAIGCFIV</sequence>
<evidence type="ECO:0000256" key="1">
    <source>
        <dbReference type="ARBA" id="ARBA00023157"/>
    </source>
</evidence>
<dbReference type="Gene3D" id="4.10.400.10">
    <property type="entry name" value="Low-density Lipoprotein Receptor"/>
    <property type="match status" value="1"/>
</dbReference>
<dbReference type="EMBL" id="KE124781">
    <property type="protein sequence ID" value="EPB80297.1"/>
    <property type="molecule type" value="Genomic_DNA"/>
</dbReference>
<dbReference type="InterPro" id="IPR036055">
    <property type="entry name" value="LDL_receptor-like_sf"/>
</dbReference>
<protein>
    <submittedName>
        <fullName evidence="5">Low-density lipoprotein receptor domain class A</fullName>
    </submittedName>
</protein>
<dbReference type="PANTHER" id="PTHR37431">
    <property type="entry name" value="PROTEIN CBG06927"/>
    <property type="match status" value="1"/>
</dbReference>
<feature type="signal peptide" evidence="4">
    <location>
        <begin position="1"/>
        <end position="22"/>
    </location>
</feature>
<feature type="disulfide bond" evidence="2">
    <location>
        <begin position="32"/>
        <end position="50"/>
    </location>
</feature>
<evidence type="ECO:0000256" key="4">
    <source>
        <dbReference type="SAM" id="SignalP"/>
    </source>
</evidence>
<proteinExistence type="predicted"/>
<dbReference type="Proteomes" id="UP000054495">
    <property type="component" value="Unassembled WGS sequence"/>
</dbReference>
<dbReference type="PANTHER" id="PTHR37431:SF5">
    <property type="entry name" value="PROTEIN CBG06905"/>
    <property type="match status" value="1"/>
</dbReference>
<dbReference type="SMART" id="SM00192">
    <property type="entry name" value="LDLa"/>
    <property type="match status" value="1"/>
</dbReference>
<dbReference type="PROSITE" id="PS50068">
    <property type="entry name" value="LDLRA_2"/>
    <property type="match status" value="1"/>
</dbReference>
<keyword evidence="5" id="KW-0675">Receptor</keyword>
<reference evidence="5 6" key="1">
    <citation type="submission" date="2013-05" db="EMBL/GenBank/DDBJ databases">
        <title>Draft genome of the parasitic nematode Anyclostoma ceylanicum.</title>
        <authorList>
            <person name="Mitreva M."/>
        </authorList>
    </citation>
    <scope>NUCLEOTIDE SEQUENCE [LARGE SCALE GENOMIC DNA]</scope>
</reference>
<keyword evidence="6" id="KW-1185">Reference proteome</keyword>
<dbReference type="InterPro" id="IPR002172">
    <property type="entry name" value="LDrepeatLR_classA_rpt"/>
</dbReference>
<evidence type="ECO:0000256" key="2">
    <source>
        <dbReference type="PROSITE-ProRule" id="PRU00124"/>
    </source>
</evidence>
<evidence type="ECO:0000313" key="5">
    <source>
        <dbReference type="EMBL" id="EPB80297.1"/>
    </source>
</evidence>
<evidence type="ECO:0000313" key="6">
    <source>
        <dbReference type="Proteomes" id="UP000054495"/>
    </source>
</evidence>
<dbReference type="Pfam" id="PF00057">
    <property type="entry name" value="Ldl_recept_a"/>
    <property type="match status" value="1"/>
</dbReference>
<feature type="chain" id="PRO_5002307836" evidence="4">
    <location>
        <begin position="23"/>
        <end position="706"/>
    </location>
</feature>
<feature type="compositionally biased region" description="Basic and acidic residues" evidence="3">
    <location>
        <begin position="87"/>
        <end position="102"/>
    </location>
</feature>
<feature type="disulfide bond" evidence="2">
    <location>
        <begin position="25"/>
        <end position="37"/>
    </location>
</feature>
<evidence type="ECO:0000256" key="3">
    <source>
        <dbReference type="SAM" id="MobiDB-lite"/>
    </source>
</evidence>
<keyword evidence="4" id="KW-0732">Signal</keyword>
<accession>A0A0D6MDA0</accession>
<keyword evidence="1 2" id="KW-1015">Disulfide bond</keyword>
<gene>
    <name evidence="5" type="ORF">ANCCEY_00554</name>
</gene>
<organism evidence="5 6">
    <name type="scientific">Ancylostoma ceylanicum</name>
    <dbReference type="NCBI Taxonomy" id="53326"/>
    <lineage>
        <taxon>Eukaryota</taxon>
        <taxon>Metazoa</taxon>
        <taxon>Ecdysozoa</taxon>
        <taxon>Nematoda</taxon>
        <taxon>Chromadorea</taxon>
        <taxon>Rhabditida</taxon>
        <taxon>Rhabditina</taxon>
        <taxon>Rhabditomorpha</taxon>
        <taxon>Strongyloidea</taxon>
        <taxon>Ancylostomatidae</taxon>
        <taxon>Ancylostomatinae</taxon>
        <taxon>Ancylostoma</taxon>
    </lineage>
</organism>
<keyword evidence="5" id="KW-0449">Lipoprotein</keyword>
<dbReference type="CDD" id="cd00112">
    <property type="entry name" value="LDLa"/>
    <property type="match status" value="1"/>
</dbReference>
<dbReference type="AlphaFoldDB" id="A0A0D6MDA0"/>